<dbReference type="GO" id="GO:0060320">
    <property type="term" value="P:rejection of self pollen"/>
    <property type="evidence" value="ECO:0007669"/>
    <property type="project" value="UniProtKB-KW"/>
</dbReference>
<comment type="subcellular location">
    <subcellularLocation>
        <location evidence="1">Secreted</location>
    </subcellularLocation>
</comment>
<protein>
    <recommendedName>
        <fullName evidence="8">S-protein homolog</fullName>
    </recommendedName>
</protein>
<evidence type="ECO:0000256" key="5">
    <source>
        <dbReference type="ARBA" id="ARBA00022729"/>
    </source>
</evidence>
<dbReference type="OrthoDB" id="1848419at2759"/>
<evidence type="ECO:0000313" key="6">
    <source>
        <dbReference type="EMBL" id="PIN26860.1"/>
    </source>
</evidence>
<dbReference type="GO" id="GO:0005576">
    <property type="term" value="C:extracellular region"/>
    <property type="evidence" value="ECO:0007669"/>
    <property type="project" value="UniProtKB-SubCell"/>
</dbReference>
<evidence type="ECO:0000256" key="2">
    <source>
        <dbReference type="ARBA" id="ARBA00005581"/>
    </source>
</evidence>
<evidence type="ECO:0000256" key="1">
    <source>
        <dbReference type="ARBA" id="ARBA00004613"/>
    </source>
</evidence>
<gene>
    <name evidence="6" type="ORF">CDL12_00353</name>
</gene>
<accession>A0A2G9IB17</accession>
<name>A0A2G9IB17_9LAMI</name>
<evidence type="ECO:0000256" key="3">
    <source>
        <dbReference type="ARBA" id="ARBA00022471"/>
    </source>
</evidence>
<dbReference type="EMBL" id="NKXS01000037">
    <property type="protein sequence ID" value="PIN26860.1"/>
    <property type="molecule type" value="Genomic_DNA"/>
</dbReference>
<dbReference type="Pfam" id="PF05938">
    <property type="entry name" value="Self-incomp_S1"/>
    <property type="match status" value="1"/>
</dbReference>
<sequence length="72" mass="8674">MYDVNGDFNWHFKTNFWLTTLFFCRFQRLIGRSYCEVDHGRGNNTCLWSVKQDGFYIGNHIPPTNLTKLHDW</sequence>
<proteinExistence type="inferred from homology"/>
<keyword evidence="5" id="KW-0732">Signal</keyword>
<dbReference type="Proteomes" id="UP000231279">
    <property type="component" value="Unassembled WGS sequence"/>
</dbReference>
<comment type="caution">
    <text evidence="6">The sequence shown here is derived from an EMBL/GenBank/DDBJ whole genome shotgun (WGS) entry which is preliminary data.</text>
</comment>
<organism evidence="6 7">
    <name type="scientific">Handroanthus impetiginosus</name>
    <dbReference type="NCBI Taxonomy" id="429701"/>
    <lineage>
        <taxon>Eukaryota</taxon>
        <taxon>Viridiplantae</taxon>
        <taxon>Streptophyta</taxon>
        <taxon>Embryophyta</taxon>
        <taxon>Tracheophyta</taxon>
        <taxon>Spermatophyta</taxon>
        <taxon>Magnoliopsida</taxon>
        <taxon>eudicotyledons</taxon>
        <taxon>Gunneridae</taxon>
        <taxon>Pentapetalae</taxon>
        <taxon>asterids</taxon>
        <taxon>lamiids</taxon>
        <taxon>Lamiales</taxon>
        <taxon>Bignoniaceae</taxon>
        <taxon>Crescentiina</taxon>
        <taxon>Tabebuia alliance</taxon>
        <taxon>Handroanthus</taxon>
    </lineage>
</organism>
<evidence type="ECO:0008006" key="8">
    <source>
        <dbReference type="Google" id="ProtNLM"/>
    </source>
</evidence>
<keyword evidence="4" id="KW-0964">Secreted</keyword>
<comment type="similarity">
    <text evidence="2">Belongs to the plant self-incompatibility (S1) protein family.</text>
</comment>
<reference evidence="7" key="1">
    <citation type="journal article" date="2018" name="Gigascience">
        <title>Genome assembly of the Pink Ipe (Handroanthus impetiginosus, Bignoniaceae), a highly valued, ecologically keystone Neotropical timber forest tree.</title>
        <authorList>
            <person name="Silva-Junior O.B."/>
            <person name="Grattapaglia D."/>
            <person name="Novaes E."/>
            <person name="Collevatti R.G."/>
        </authorList>
    </citation>
    <scope>NUCLEOTIDE SEQUENCE [LARGE SCALE GENOMIC DNA]</scope>
    <source>
        <strain evidence="7">cv. UFG-1</strain>
    </source>
</reference>
<keyword evidence="7" id="KW-1185">Reference proteome</keyword>
<evidence type="ECO:0000313" key="7">
    <source>
        <dbReference type="Proteomes" id="UP000231279"/>
    </source>
</evidence>
<dbReference type="AlphaFoldDB" id="A0A2G9IB17"/>
<keyword evidence="3" id="KW-0713">Self-incompatibility</keyword>
<dbReference type="InterPro" id="IPR010264">
    <property type="entry name" value="Self-incomp_S1"/>
</dbReference>
<evidence type="ECO:0000256" key="4">
    <source>
        <dbReference type="ARBA" id="ARBA00022525"/>
    </source>
</evidence>